<evidence type="ECO:0000256" key="1">
    <source>
        <dbReference type="SAM" id="SignalP"/>
    </source>
</evidence>
<keyword evidence="1" id="KW-0732">Signal</keyword>
<organism evidence="2 3">
    <name type="scientific">Brassica cretica</name>
    <name type="common">Mustard</name>
    <dbReference type="NCBI Taxonomy" id="69181"/>
    <lineage>
        <taxon>Eukaryota</taxon>
        <taxon>Viridiplantae</taxon>
        <taxon>Streptophyta</taxon>
        <taxon>Embryophyta</taxon>
        <taxon>Tracheophyta</taxon>
        <taxon>Spermatophyta</taxon>
        <taxon>Magnoliopsida</taxon>
        <taxon>eudicotyledons</taxon>
        <taxon>Gunneridae</taxon>
        <taxon>Pentapetalae</taxon>
        <taxon>rosids</taxon>
        <taxon>malvids</taxon>
        <taxon>Brassicales</taxon>
        <taxon>Brassicaceae</taxon>
        <taxon>Brassiceae</taxon>
        <taxon>Brassica</taxon>
    </lineage>
</organism>
<reference evidence="2 3" key="1">
    <citation type="journal article" date="2020" name="BMC Genomics">
        <title>Intraspecific diversification of the crop wild relative Brassica cretica Lam. using demographic model selection.</title>
        <authorList>
            <person name="Kioukis A."/>
            <person name="Michalopoulou V.A."/>
            <person name="Briers L."/>
            <person name="Pirintsos S."/>
            <person name="Studholme D.J."/>
            <person name="Pavlidis P."/>
            <person name="Sarris P.F."/>
        </authorList>
    </citation>
    <scope>NUCLEOTIDE SEQUENCE [LARGE SCALE GENOMIC DNA]</scope>
    <source>
        <strain evidence="3">cv. PFS-1207/04</strain>
    </source>
</reference>
<comment type="caution">
    <text evidence="2">The sequence shown here is derived from an EMBL/GenBank/DDBJ whole genome shotgun (WGS) entry which is preliminary data.</text>
</comment>
<keyword evidence="3" id="KW-1185">Reference proteome</keyword>
<dbReference type="Proteomes" id="UP000266723">
    <property type="component" value="Unassembled WGS sequence"/>
</dbReference>
<name>A0ABQ7DBJ8_BRACR</name>
<proteinExistence type="predicted"/>
<sequence>MGRLKSLVILALLFSLSFAVFADSSKDASTHGTDVAVAGFLDGATTVVVVHKPRRPWKLKLLRPTLLNLSRGVVVAVDMDVADPGVMDGAATVVAVHKPRKPWKPKLLMPTLLNLSKGAVVAVDTDVAESAVMDGAATVVAVHKPRPWKPKLLMPTFPQTETVETEAVDANVVEPQQGGRGGCRYGCCGSWRYGRCSYCCRGAQAESEGQKKEEAKP</sequence>
<feature type="signal peptide" evidence="1">
    <location>
        <begin position="1"/>
        <end position="22"/>
    </location>
</feature>
<protein>
    <submittedName>
        <fullName evidence="2">Uncharacterized protein</fullName>
    </submittedName>
</protein>
<accession>A0ABQ7DBJ8</accession>
<evidence type="ECO:0000313" key="3">
    <source>
        <dbReference type="Proteomes" id="UP000266723"/>
    </source>
</evidence>
<evidence type="ECO:0000313" key="2">
    <source>
        <dbReference type="EMBL" id="KAF3575433.1"/>
    </source>
</evidence>
<feature type="chain" id="PRO_5047480367" evidence="1">
    <location>
        <begin position="23"/>
        <end position="217"/>
    </location>
</feature>
<gene>
    <name evidence="2" type="ORF">DY000_02028458</name>
</gene>
<dbReference type="EMBL" id="QGKV02000649">
    <property type="protein sequence ID" value="KAF3575433.1"/>
    <property type="molecule type" value="Genomic_DNA"/>
</dbReference>